<reference evidence="1 2" key="1">
    <citation type="submission" date="2016-10" db="EMBL/GenBank/DDBJ databases">
        <authorList>
            <person name="de Groot N.N."/>
        </authorList>
    </citation>
    <scope>NUCLEOTIDE SEQUENCE [LARGE SCALE GENOMIC DNA]</scope>
    <source>
        <strain evidence="1 2">DSM 23042</strain>
    </source>
</reference>
<dbReference type="Proteomes" id="UP000198885">
    <property type="component" value="Unassembled WGS sequence"/>
</dbReference>
<dbReference type="STRING" id="641238.SAMN04490244_10669"/>
<keyword evidence="2" id="KW-1185">Reference proteome</keyword>
<dbReference type="EMBL" id="FOGU01000006">
    <property type="protein sequence ID" value="SES14060.1"/>
    <property type="molecule type" value="Genomic_DNA"/>
</dbReference>
<evidence type="ECO:0000313" key="1">
    <source>
        <dbReference type="EMBL" id="SES14060.1"/>
    </source>
</evidence>
<protein>
    <submittedName>
        <fullName evidence="1">Uncharacterized protein</fullName>
    </submittedName>
</protein>
<evidence type="ECO:0000313" key="2">
    <source>
        <dbReference type="Proteomes" id="UP000198885"/>
    </source>
</evidence>
<dbReference type="RefSeq" id="WP_268874212.1">
    <property type="nucleotide sequence ID" value="NZ_CBDDGO010000004.1"/>
</dbReference>
<sequence length="40" mass="5008">MNVQIARASLVRDRMDWNRPHLGWLSNKLYRLRREVFPRR</sequence>
<gene>
    <name evidence="1" type="ORF">SAMN04490244_10669</name>
</gene>
<dbReference type="AlphaFoldDB" id="A0A1H9UWY5"/>
<proteinExistence type="predicted"/>
<organism evidence="1 2">
    <name type="scientific">Tranquillimonas rosea</name>
    <dbReference type="NCBI Taxonomy" id="641238"/>
    <lineage>
        <taxon>Bacteria</taxon>
        <taxon>Pseudomonadati</taxon>
        <taxon>Pseudomonadota</taxon>
        <taxon>Alphaproteobacteria</taxon>
        <taxon>Rhodobacterales</taxon>
        <taxon>Roseobacteraceae</taxon>
        <taxon>Tranquillimonas</taxon>
    </lineage>
</organism>
<accession>A0A1H9UWY5</accession>
<name>A0A1H9UWY5_9RHOB</name>